<comment type="caution">
    <text evidence="2">The sequence shown here is derived from an EMBL/GenBank/DDBJ whole genome shotgun (WGS) entry which is preliminary data.</text>
</comment>
<name>A0A7Y3RLB9_9PROT</name>
<protein>
    <recommendedName>
        <fullName evidence="4">DUF2306 domain-containing protein</fullName>
    </recommendedName>
</protein>
<keyword evidence="1" id="KW-0472">Membrane</keyword>
<evidence type="ECO:0000313" key="3">
    <source>
        <dbReference type="Proteomes" id="UP000536835"/>
    </source>
</evidence>
<dbReference type="RefSeq" id="WP_173198203.1">
    <property type="nucleotide sequence ID" value="NZ_JABFCX010000002.1"/>
</dbReference>
<feature type="transmembrane region" description="Helical" evidence="1">
    <location>
        <begin position="45"/>
        <end position="65"/>
    </location>
</feature>
<keyword evidence="1" id="KW-0812">Transmembrane</keyword>
<accession>A0A7Y3RLB9</accession>
<feature type="transmembrane region" description="Helical" evidence="1">
    <location>
        <begin position="104"/>
        <end position="128"/>
    </location>
</feature>
<dbReference type="AlphaFoldDB" id="A0A7Y3RLB9"/>
<gene>
    <name evidence="2" type="ORF">HK107_07605</name>
</gene>
<keyword evidence="1" id="KW-1133">Transmembrane helix</keyword>
<evidence type="ECO:0000256" key="1">
    <source>
        <dbReference type="SAM" id="Phobius"/>
    </source>
</evidence>
<evidence type="ECO:0000313" key="2">
    <source>
        <dbReference type="EMBL" id="NNU16183.1"/>
    </source>
</evidence>
<dbReference type="EMBL" id="JABFCX010000002">
    <property type="protein sequence ID" value="NNU16183.1"/>
    <property type="molecule type" value="Genomic_DNA"/>
</dbReference>
<sequence>MDWSPLFEAPWFLQVHTIAALGGFVLGTIQLLAPKGTLPHKVIGVVWIILLSLVAATSWMTIWMFNVIRFSPIHVLSGITTIGLIGGVVHLFQKGENFKKHAGPFRAIFIFGILIAGVFTLMPGRIMYEVVFGG</sequence>
<evidence type="ECO:0008006" key="4">
    <source>
        <dbReference type="Google" id="ProtNLM"/>
    </source>
</evidence>
<feature type="transmembrane region" description="Helical" evidence="1">
    <location>
        <begin position="12"/>
        <end position="33"/>
    </location>
</feature>
<feature type="transmembrane region" description="Helical" evidence="1">
    <location>
        <begin position="71"/>
        <end position="92"/>
    </location>
</feature>
<organism evidence="2 3">
    <name type="scientific">Parvularcula mediterranea</name>
    <dbReference type="NCBI Taxonomy" id="2732508"/>
    <lineage>
        <taxon>Bacteria</taxon>
        <taxon>Pseudomonadati</taxon>
        <taxon>Pseudomonadota</taxon>
        <taxon>Alphaproteobacteria</taxon>
        <taxon>Parvularculales</taxon>
        <taxon>Parvularculaceae</taxon>
        <taxon>Parvularcula</taxon>
    </lineage>
</organism>
<dbReference type="Proteomes" id="UP000536835">
    <property type="component" value="Unassembled WGS sequence"/>
</dbReference>
<keyword evidence="3" id="KW-1185">Reference proteome</keyword>
<proteinExistence type="predicted"/>
<reference evidence="2 3" key="1">
    <citation type="submission" date="2020-05" db="EMBL/GenBank/DDBJ databases">
        <title>Parvularcula mediterraneae sp. nov., isolated from polypropylene straw from shallow seawater of the seashore of Laganas in Zakynthos island, Greece.</title>
        <authorList>
            <person name="Szabo I."/>
            <person name="Al-Omari J."/>
            <person name="Rado J."/>
            <person name="Szerdahelyi G.S."/>
        </authorList>
    </citation>
    <scope>NUCLEOTIDE SEQUENCE [LARGE SCALE GENOMIC DNA]</scope>
    <source>
        <strain evidence="2 3">ZS-1/3</strain>
    </source>
</reference>